<feature type="domain" description="SusD-like N-terminal" evidence="7">
    <location>
        <begin position="99"/>
        <end position="209"/>
    </location>
</feature>
<evidence type="ECO:0000256" key="1">
    <source>
        <dbReference type="ARBA" id="ARBA00004442"/>
    </source>
</evidence>
<evidence type="ECO:0000256" key="3">
    <source>
        <dbReference type="ARBA" id="ARBA00022729"/>
    </source>
</evidence>
<dbReference type="EMBL" id="JACOOH010000001">
    <property type="protein sequence ID" value="MBC5620079.1"/>
    <property type="molecule type" value="Genomic_DNA"/>
</dbReference>
<reference evidence="8 9" key="1">
    <citation type="submission" date="2020-08" db="EMBL/GenBank/DDBJ databases">
        <title>Genome public.</title>
        <authorList>
            <person name="Liu C."/>
            <person name="Sun Q."/>
        </authorList>
    </citation>
    <scope>NUCLEOTIDE SEQUENCE [LARGE SCALE GENOMIC DNA]</scope>
    <source>
        <strain evidence="8 9">NSJ-56</strain>
    </source>
</reference>
<comment type="subcellular location">
    <subcellularLocation>
        <location evidence="1">Cell outer membrane</location>
    </subcellularLocation>
</comment>
<dbReference type="InterPro" id="IPR033985">
    <property type="entry name" value="SusD-like_N"/>
</dbReference>
<keyword evidence="3" id="KW-0732">Signal</keyword>
<evidence type="ECO:0000256" key="4">
    <source>
        <dbReference type="ARBA" id="ARBA00023136"/>
    </source>
</evidence>
<protein>
    <submittedName>
        <fullName evidence="8">RagB/SusD family nutrient uptake outer membrane protein</fullName>
    </submittedName>
</protein>
<proteinExistence type="inferred from homology"/>
<keyword evidence="4" id="KW-0472">Membrane</keyword>
<dbReference type="Pfam" id="PF07980">
    <property type="entry name" value="SusD_RagB"/>
    <property type="match status" value="1"/>
</dbReference>
<dbReference type="Gene3D" id="1.25.40.390">
    <property type="match status" value="1"/>
</dbReference>
<evidence type="ECO:0000259" key="6">
    <source>
        <dbReference type="Pfam" id="PF07980"/>
    </source>
</evidence>
<evidence type="ECO:0000256" key="5">
    <source>
        <dbReference type="ARBA" id="ARBA00023237"/>
    </source>
</evidence>
<organism evidence="8 9">
    <name type="scientific">Butyricimonas hominis</name>
    <dbReference type="NCBI Taxonomy" id="2763032"/>
    <lineage>
        <taxon>Bacteria</taxon>
        <taxon>Pseudomonadati</taxon>
        <taxon>Bacteroidota</taxon>
        <taxon>Bacteroidia</taxon>
        <taxon>Bacteroidales</taxon>
        <taxon>Odoribacteraceae</taxon>
        <taxon>Butyricimonas</taxon>
    </lineage>
</organism>
<evidence type="ECO:0000259" key="7">
    <source>
        <dbReference type="Pfam" id="PF14322"/>
    </source>
</evidence>
<feature type="domain" description="RagB/SusD" evidence="6">
    <location>
        <begin position="357"/>
        <end position="489"/>
    </location>
</feature>
<dbReference type="RefSeq" id="WP_186974892.1">
    <property type="nucleotide sequence ID" value="NZ_JACOOH010000001.1"/>
</dbReference>
<evidence type="ECO:0000256" key="2">
    <source>
        <dbReference type="ARBA" id="ARBA00006275"/>
    </source>
</evidence>
<dbReference type="InterPro" id="IPR011990">
    <property type="entry name" value="TPR-like_helical_dom_sf"/>
</dbReference>
<evidence type="ECO:0000313" key="8">
    <source>
        <dbReference type="EMBL" id="MBC5620079.1"/>
    </source>
</evidence>
<sequence>MKKGLIVIWILLLISSVSCKDFLNLVPKNKRIVANVEDVKTEMLTYLAAITYSAGLIQPSYGGSVFRFPLYNDMATRLCLYEDDIDMSYYSDHTDIDEKSMGVYTECIDWKGISIANVLWEKCYGAIGFMNVIIDDLEKAGGYTEAEYETIVGEAKTIRAYYIFKLIQFFAPYQNDRLGIPLNLDSENVTPGDRLSQKEVYKIIIRELEEVLGYRTAREDWNMFYHPGIMKAILAQVYMFKAGSAAAEKNDWANAEKYSGELIEGYEPESLSEQLAGMFSGSVREYQVGASNYQLRMTYRRQFDFGNIFTGIWAEGKAQRVANELLTMYDDDDIRLAAWFKTSDEEGRTIHYINKPGYTSSINEVTVLFRTAEMYLINAEAKCRQDRVPEAKVMLEKFKKARIPGWSEYTGANVLDEILNERRREFCYEAGTRWLDMKRLGVETSRVGASKEGQGVETYTLKKDDYRYALPIPTDIELNLNKMEQNPGWGNLK</sequence>
<keyword evidence="9" id="KW-1185">Reference proteome</keyword>
<accession>A0ABR7CWM5</accession>
<comment type="caution">
    <text evidence="8">The sequence shown here is derived from an EMBL/GenBank/DDBJ whole genome shotgun (WGS) entry which is preliminary data.</text>
</comment>
<keyword evidence="5" id="KW-0998">Cell outer membrane</keyword>
<dbReference type="Pfam" id="PF14322">
    <property type="entry name" value="SusD-like_3"/>
    <property type="match status" value="1"/>
</dbReference>
<name>A0ABR7CWM5_9BACT</name>
<gene>
    <name evidence="8" type="ORF">H8S64_03090</name>
</gene>
<dbReference type="SUPFAM" id="SSF48452">
    <property type="entry name" value="TPR-like"/>
    <property type="match status" value="1"/>
</dbReference>
<dbReference type="InterPro" id="IPR012944">
    <property type="entry name" value="SusD_RagB_dom"/>
</dbReference>
<dbReference type="PROSITE" id="PS51257">
    <property type="entry name" value="PROKAR_LIPOPROTEIN"/>
    <property type="match status" value="1"/>
</dbReference>
<evidence type="ECO:0000313" key="9">
    <source>
        <dbReference type="Proteomes" id="UP000646484"/>
    </source>
</evidence>
<comment type="similarity">
    <text evidence="2">Belongs to the SusD family.</text>
</comment>
<dbReference type="Proteomes" id="UP000646484">
    <property type="component" value="Unassembled WGS sequence"/>
</dbReference>